<sequence>MYPEVRAAVAADTAPDFRAEGFDLAAYREKVRAFNLAQPREEVAAAEDVEAEGVPCRLFTPADALDGVIVHLHGGGFVLNDIDVHDAVCRRLANRSRRRVLSVGYRKPPEHPFPAANQDVDTALGWLAAQELPGRWAVHGDSAGANLALVAALRNPGRFSAVVLIYPFLDPTASFESYDLGGASGFGRAEARWYWEQYAGGAAWTDPDLAPLNSTALGTLPPTFVATAEFDPLRDEGEELARRIVETGVETVAIRCLGQNHGFWRHPQFAASEPLLRQGAAFIEQHVERVGSDPT</sequence>
<gene>
    <name evidence="3" type="ORF">C7S10_11185</name>
</gene>
<name>A0A2R7YX65_9ACTN</name>
<evidence type="ECO:0000313" key="3">
    <source>
        <dbReference type="EMBL" id="PUA80952.1"/>
    </source>
</evidence>
<evidence type="ECO:0000259" key="2">
    <source>
        <dbReference type="Pfam" id="PF07859"/>
    </source>
</evidence>
<dbReference type="GO" id="GO:0016787">
    <property type="term" value="F:hydrolase activity"/>
    <property type="evidence" value="ECO:0007669"/>
    <property type="project" value="UniProtKB-KW"/>
</dbReference>
<dbReference type="InterPro" id="IPR029058">
    <property type="entry name" value="AB_hydrolase_fold"/>
</dbReference>
<dbReference type="EMBL" id="PYXZ01000004">
    <property type="protein sequence ID" value="PUA80952.1"/>
    <property type="molecule type" value="Genomic_DNA"/>
</dbReference>
<dbReference type="InterPro" id="IPR013094">
    <property type="entry name" value="AB_hydrolase_3"/>
</dbReference>
<dbReference type="PANTHER" id="PTHR48081">
    <property type="entry name" value="AB HYDROLASE SUPERFAMILY PROTEIN C4A8.06C"/>
    <property type="match status" value="1"/>
</dbReference>
<comment type="caution">
    <text evidence="3">The sequence shown here is derived from an EMBL/GenBank/DDBJ whole genome shotgun (WGS) entry which is preliminary data.</text>
</comment>
<dbReference type="SUPFAM" id="SSF53474">
    <property type="entry name" value="alpha/beta-Hydrolases"/>
    <property type="match status" value="1"/>
</dbReference>
<keyword evidence="1 3" id="KW-0378">Hydrolase</keyword>
<reference evidence="3 4" key="1">
    <citation type="submission" date="2018-03" db="EMBL/GenBank/DDBJ databases">
        <authorList>
            <person name="Keele B.F."/>
        </authorList>
    </citation>
    <scope>NUCLEOTIDE SEQUENCE [LARGE SCALE GENOMIC DNA]</scope>
    <source>
        <strain evidence="3 4">IB-3</strain>
    </source>
</reference>
<dbReference type="Proteomes" id="UP000244867">
    <property type="component" value="Unassembled WGS sequence"/>
</dbReference>
<dbReference type="AlphaFoldDB" id="A0A2R7YX65"/>
<evidence type="ECO:0000313" key="4">
    <source>
        <dbReference type="Proteomes" id="UP000244867"/>
    </source>
</evidence>
<dbReference type="Pfam" id="PF07859">
    <property type="entry name" value="Abhydrolase_3"/>
    <property type="match status" value="1"/>
</dbReference>
<keyword evidence="4" id="KW-1185">Reference proteome</keyword>
<evidence type="ECO:0000256" key="1">
    <source>
        <dbReference type="ARBA" id="ARBA00022801"/>
    </source>
</evidence>
<dbReference type="InterPro" id="IPR050300">
    <property type="entry name" value="GDXG_lipolytic_enzyme"/>
</dbReference>
<dbReference type="Gene3D" id="3.40.50.1820">
    <property type="entry name" value="alpha/beta hydrolase"/>
    <property type="match status" value="1"/>
</dbReference>
<feature type="domain" description="Alpha/beta hydrolase fold-3" evidence="2">
    <location>
        <begin position="69"/>
        <end position="264"/>
    </location>
</feature>
<accession>A0A2R7YX65</accession>
<protein>
    <submittedName>
        <fullName evidence="3">Alpha/beta hydrolase</fullName>
    </submittedName>
</protein>
<proteinExistence type="predicted"/>
<dbReference type="PANTHER" id="PTHR48081:SF8">
    <property type="entry name" value="ALPHA_BETA HYDROLASE FOLD-3 DOMAIN-CONTAINING PROTEIN-RELATED"/>
    <property type="match status" value="1"/>
</dbReference>
<organism evidence="3 4">
    <name type="scientific">Nocardioides currus</name>
    <dbReference type="NCBI Taxonomy" id="2133958"/>
    <lineage>
        <taxon>Bacteria</taxon>
        <taxon>Bacillati</taxon>
        <taxon>Actinomycetota</taxon>
        <taxon>Actinomycetes</taxon>
        <taxon>Propionibacteriales</taxon>
        <taxon>Nocardioidaceae</taxon>
        <taxon>Nocardioides</taxon>
    </lineage>
</organism>
<dbReference type="OrthoDB" id="3181909at2"/>